<name>A0ABQ9VEN8_SAGOE</name>
<gene>
    <name evidence="2" type="ORF">P7K49_016863</name>
</gene>
<protein>
    <submittedName>
        <fullName evidence="2">Uncharacterized protein</fullName>
    </submittedName>
</protein>
<evidence type="ECO:0000313" key="2">
    <source>
        <dbReference type="EMBL" id="KAK2107349.1"/>
    </source>
</evidence>
<feature type="region of interest" description="Disordered" evidence="1">
    <location>
        <begin position="1"/>
        <end position="22"/>
    </location>
</feature>
<proteinExistence type="predicted"/>
<organism evidence="2 3">
    <name type="scientific">Saguinus oedipus</name>
    <name type="common">Cotton-top tamarin</name>
    <name type="synonym">Oedipomidas oedipus</name>
    <dbReference type="NCBI Taxonomy" id="9490"/>
    <lineage>
        <taxon>Eukaryota</taxon>
        <taxon>Metazoa</taxon>
        <taxon>Chordata</taxon>
        <taxon>Craniata</taxon>
        <taxon>Vertebrata</taxon>
        <taxon>Euteleostomi</taxon>
        <taxon>Mammalia</taxon>
        <taxon>Eutheria</taxon>
        <taxon>Euarchontoglires</taxon>
        <taxon>Primates</taxon>
        <taxon>Haplorrhini</taxon>
        <taxon>Platyrrhini</taxon>
        <taxon>Cebidae</taxon>
        <taxon>Callitrichinae</taxon>
        <taxon>Saguinus</taxon>
    </lineage>
</organism>
<dbReference type="EMBL" id="JASSZA010000007">
    <property type="protein sequence ID" value="KAK2107349.1"/>
    <property type="molecule type" value="Genomic_DNA"/>
</dbReference>
<accession>A0ABQ9VEN8</accession>
<keyword evidence="3" id="KW-1185">Reference proteome</keyword>
<sequence length="67" mass="7065">MAGFAEAELGTEDSRTRGGRVRADCVQGSRELPAKGVVRSGGGPRHSALVVLRRTLQSSGAGWRIET</sequence>
<evidence type="ECO:0000256" key="1">
    <source>
        <dbReference type="SAM" id="MobiDB-lite"/>
    </source>
</evidence>
<dbReference type="Proteomes" id="UP001266305">
    <property type="component" value="Unassembled WGS sequence"/>
</dbReference>
<evidence type="ECO:0000313" key="3">
    <source>
        <dbReference type="Proteomes" id="UP001266305"/>
    </source>
</evidence>
<comment type="caution">
    <text evidence="2">The sequence shown here is derived from an EMBL/GenBank/DDBJ whole genome shotgun (WGS) entry which is preliminary data.</text>
</comment>
<reference evidence="2 3" key="1">
    <citation type="submission" date="2023-05" db="EMBL/GenBank/DDBJ databases">
        <title>B98-5 Cell Line De Novo Hybrid Assembly: An Optical Mapping Approach.</title>
        <authorList>
            <person name="Kananen K."/>
            <person name="Auerbach J.A."/>
            <person name="Kautto E."/>
            <person name="Blachly J.S."/>
        </authorList>
    </citation>
    <scope>NUCLEOTIDE SEQUENCE [LARGE SCALE GENOMIC DNA]</scope>
    <source>
        <strain evidence="2">B95-8</strain>
        <tissue evidence="2">Cell line</tissue>
    </source>
</reference>